<dbReference type="Proteomes" id="UP000006051">
    <property type="component" value="Chromosome"/>
</dbReference>
<name>I3ZZW2_ORNRL</name>
<evidence type="ECO:0000259" key="7">
    <source>
        <dbReference type="Pfam" id="PF13396"/>
    </source>
</evidence>
<evidence type="ECO:0000256" key="2">
    <source>
        <dbReference type="ARBA" id="ARBA00022475"/>
    </source>
</evidence>
<accession>I3ZZW2</accession>
<dbReference type="GeneID" id="71570529"/>
<evidence type="ECO:0000256" key="4">
    <source>
        <dbReference type="ARBA" id="ARBA00022989"/>
    </source>
</evidence>
<gene>
    <name evidence="8" type="ordered locus">Ornrh_1055</name>
</gene>
<feature type="transmembrane region" description="Helical" evidence="6">
    <location>
        <begin position="39"/>
        <end position="59"/>
    </location>
</feature>
<keyword evidence="2" id="KW-1003">Cell membrane</keyword>
<dbReference type="AlphaFoldDB" id="I3ZZW2"/>
<organism evidence="8 9">
    <name type="scientific">Ornithobacterium rhinotracheale (strain ATCC 51463 / DSM 15997 / CCUG 23171 / CIP 104009 / LMG 9086)</name>
    <dbReference type="NCBI Taxonomy" id="867902"/>
    <lineage>
        <taxon>Bacteria</taxon>
        <taxon>Pseudomonadati</taxon>
        <taxon>Bacteroidota</taxon>
        <taxon>Flavobacteriia</taxon>
        <taxon>Flavobacteriales</taxon>
        <taxon>Weeksellaceae</taxon>
        <taxon>Ornithobacterium</taxon>
    </lineage>
</organism>
<reference evidence="8 9" key="1">
    <citation type="submission" date="2012-06" db="EMBL/GenBank/DDBJ databases">
        <title>The complete genome of Ornithobacterium rhinotracheale DSM 15997.</title>
        <authorList>
            <consortium name="US DOE Joint Genome Institute (JGI-PGF)"/>
            <person name="Lucas S."/>
            <person name="Copeland A."/>
            <person name="Lapidus A."/>
            <person name="Goodwin L."/>
            <person name="Pitluck S."/>
            <person name="Peters L."/>
            <person name="Mikhailova N."/>
            <person name="Teshima H."/>
            <person name="Kyrpides N."/>
            <person name="Mavromatis K."/>
            <person name="Pagani I."/>
            <person name="Ivanova N."/>
            <person name="Ovchinnikova G."/>
            <person name="Zeytun A."/>
            <person name="Detter J.C."/>
            <person name="Han C."/>
            <person name="Land M."/>
            <person name="Hauser L."/>
            <person name="Markowitz V."/>
            <person name="Cheng J.-F."/>
            <person name="Hugenholtz P."/>
            <person name="Woyke T."/>
            <person name="Wu D."/>
            <person name="Lang E."/>
            <person name="Kopitz M."/>
            <person name="Brambilla E."/>
            <person name="Klenk H.-P."/>
            <person name="Eisen J.A."/>
        </authorList>
    </citation>
    <scope>NUCLEOTIDE SEQUENCE [LARGE SCALE GENOMIC DNA]</scope>
    <source>
        <strain evidence="9">ATCC 51463 / DSM 15997 / CCUG 23171 / LMG 9086</strain>
    </source>
</reference>
<sequence length="72" mass="8163">MSQFLFISAPVVLSMFLAVVCLLIYALALVGKEERNLNLIVWIVVLIFVPIVGSLAYILKYYMSKREVKLAQ</sequence>
<evidence type="ECO:0000256" key="3">
    <source>
        <dbReference type="ARBA" id="ARBA00022692"/>
    </source>
</evidence>
<protein>
    <recommendedName>
        <fullName evidence="7">Cardiolipin synthase N-terminal domain-containing protein</fullName>
    </recommendedName>
</protein>
<keyword evidence="4 6" id="KW-1133">Transmembrane helix</keyword>
<feature type="transmembrane region" description="Helical" evidence="6">
    <location>
        <begin position="7"/>
        <end position="27"/>
    </location>
</feature>
<dbReference type="Pfam" id="PF13396">
    <property type="entry name" value="PLDc_N"/>
    <property type="match status" value="1"/>
</dbReference>
<comment type="subcellular location">
    <subcellularLocation>
        <location evidence="1">Cell membrane</location>
        <topology evidence="1">Multi-pass membrane protein</topology>
    </subcellularLocation>
</comment>
<feature type="domain" description="Cardiolipin synthase N-terminal" evidence="7">
    <location>
        <begin position="19"/>
        <end position="59"/>
    </location>
</feature>
<dbReference type="RefSeq" id="WP_014790841.1">
    <property type="nucleotide sequence ID" value="NC_018016.1"/>
</dbReference>
<keyword evidence="3 6" id="KW-0812">Transmembrane</keyword>
<dbReference type="EMBL" id="CP003283">
    <property type="protein sequence ID" value="AFL97246.1"/>
    <property type="molecule type" value="Genomic_DNA"/>
</dbReference>
<evidence type="ECO:0000313" key="9">
    <source>
        <dbReference type="Proteomes" id="UP000006051"/>
    </source>
</evidence>
<keyword evidence="5 6" id="KW-0472">Membrane</keyword>
<evidence type="ECO:0000313" key="8">
    <source>
        <dbReference type="EMBL" id="AFL97246.1"/>
    </source>
</evidence>
<evidence type="ECO:0000256" key="6">
    <source>
        <dbReference type="SAM" id="Phobius"/>
    </source>
</evidence>
<dbReference type="HOGENOM" id="CLU_2974977_0_0_10"/>
<dbReference type="KEGG" id="orh:Ornrh_1055"/>
<keyword evidence="9" id="KW-1185">Reference proteome</keyword>
<evidence type="ECO:0000256" key="1">
    <source>
        <dbReference type="ARBA" id="ARBA00004651"/>
    </source>
</evidence>
<proteinExistence type="predicted"/>
<dbReference type="STRING" id="867902.Ornrh_1055"/>
<evidence type="ECO:0000256" key="5">
    <source>
        <dbReference type="ARBA" id="ARBA00023136"/>
    </source>
</evidence>
<dbReference type="InterPro" id="IPR027379">
    <property type="entry name" value="CLS_N"/>
</dbReference>